<proteinExistence type="inferred from homology"/>
<dbReference type="GO" id="GO:0005829">
    <property type="term" value="C:cytosol"/>
    <property type="evidence" value="ECO:0007669"/>
    <property type="project" value="TreeGrafter"/>
</dbReference>
<keyword evidence="6" id="KW-1185">Reference proteome</keyword>
<dbReference type="InterPro" id="IPR006439">
    <property type="entry name" value="HAD-SF_hydro_IA"/>
</dbReference>
<dbReference type="GO" id="GO:0006281">
    <property type="term" value="P:DNA repair"/>
    <property type="evidence" value="ECO:0007669"/>
    <property type="project" value="TreeGrafter"/>
</dbReference>
<dbReference type="PANTHER" id="PTHR43434:SF1">
    <property type="entry name" value="PHOSPHOGLYCOLATE PHOSPHATASE"/>
    <property type="match status" value="1"/>
</dbReference>
<evidence type="ECO:0000256" key="4">
    <source>
        <dbReference type="ARBA" id="ARBA00013078"/>
    </source>
</evidence>
<comment type="pathway">
    <text evidence="2">Organic acid metabolism; glycolate biosynthesis; glycolate from 2-phosphoglycolate: step 1/1.</text>
</comment>
<accession>A0A1J1DQS1</accession>
<reference evidence="5 6" key="1">
    <citation type="journal article" date="2017" name="ISME J.">
        <title>Genome of 'Ca. Desulfovibrio trichonymphae', an H2-oxidizing bacterium in a tripartite symbiotic system within a protist cell in the termite gut.</title>
        <authorList>
            <person name="Kuwahara H."/>
            <person name="Yuki M."/>
            <person name="Izawa K."/>
            <person name="Ohkuma M."/>
            <person name="Hongoh Y."/>
        </authorList>
    </citation>
    <scope>NUCLEOTIDE SEQUENCE [LARGE SCALE GENOMIC DNA]</scope>
    <source>
        <strain evidence="5 6">Rs-N31</strain>
    </source>
</reference>
<evidence type="ECO:0000256" key="2">
    <source>
        <dbReference type="ARBA" id="ARBA00004818"/>
    </source>
</evidence>
<evidence type="ECO:0000256" key="1">
    <source>
        <dbReference type="ARBA" id="ARBA00000830"/>
    </source>
</evidence>
<dbReference type="KEGG" id="dtr:RSDT_0650"/>
<dbReference type="NCBIfam" id="TIGR01549">
    <property type="entry name" value="HAD-SF-IA-v1"/>
    <property type="match status" value="1"/>
</dbReference>
<dbReference type="Gene3D" id="3.40.50.1000">
    <property type="entry name" value="HAD superfamily/HAD-like"/>
    <property type="match status" value="1"/>
</dbReference>
<dbReference type="EMBL" id="AP017368">
    <property type="protein sequence ID" value="BAV92162.1"/>
    <property type="molecule type" value="Genomic_DNA"/>
</dbReference>
<dbReference type="InterPro" id="IPR023214">
    <property type="entry name" value="HAD_sf"/>
</dbReference>
<protein>
    <recommendedName>
        <fullName evidence="4">phosphoglycolate phosphatase</fullName>
        <ecNumber evidence="4">3.1.3.18</ecNumber>
    </recommendedName>
</protein>
<name>A0A1J1DQS1_9BACT</name>
<dbReference type="Pfam" id="PF13419">
    <property type="entry name" value="HAD_2"/>
    <property type="match status" value="1"/>
</dbReference>
<dbReference type="InterPro" id="IPR023198">
    <property type="entry name" value="PGP-like_dom2"/>
</dbReference>
<dbReference type="Gene3D" id="1.10.150.240">
    <property type="entry name" value="Putative phosphatase, domain 2"/>
    <property type="match status" value="1"/>
</dbReference>
<sequence>MLLPCSAVIFDLDGTLINSLDDLADSVNAALAAFGLPTHPVELYRCFVGDGMVALVRRAAPEGTDETLVTRMLQKVGEEYGRYWARKTRPYAGLDELLDGLRAKGIPLFVLTNKPHDFALETVAHFFPGIPFVRVQGSLPDRVAKPDPAVALDMARSLSLAPETVFFLGDSSVDMDTAVHAGMVPVGALWGFRREEELHRHGARLLLSRPQELLSHIR</sequence>
<dbReference type="GO" id="GO:0008967">
    <property type="term" value="F:phosphoglycolate phosphatase activity"/>
    <property type="evidence" value="ECO:0007669"/>
    <property type="project" value="UniProtKB-EC"/>
</dbReference>
<dbReference type="PANTHER" id="PTHR43434">
    <property type="entry name" value="PHOSPHOGLYCOLATE PHOSPHATASE"/>
    <property type="match status" value="1"/>
</dbReference>
<evidence type="ECO:0000256" key="3">
    <source>
        <dbReference type="ARBA" id="ARBA00006171"/>
    </source>
</evidence>
<gene>
    <name evidence="5" type="primary">gph</name>
    <name evidence="5" type="ORF">RSDT_0650</name>
</gene>
<dbReference type="SUPFAM" id="SSF56784">
    <property type="entry name" value="HAD-like"/>
    <property type="match status" value="1"/>
</dbReference>
<dbReference type="SFLD" id="SFLDS00003">
    <property type="entry name" value="Haloacid_Dehalogenase"/>
    <property type="match status" value="1"/>
</dbReference>
<comment type="catalytic activity">
    <reaction evidence="1">
        <text>2-phosphoglycolate + H2O = glycolate + phosphate</text>
        <dbReference type="Rhea" id="RHEA:14369"/>
        <dbReference type="ChEBI" id="CHEBI:15377"/>
        <dbReference type="ChEBI" id="CHEBI:29805"/>
        <dbReference type="ChEBI" id="CHEBI:43474"/>
        <dbReference type="ChEBI" id="CHEBI:58033"/>
        <dbReference type="EC" id="3.1.3.18"/>
    </reaction>
</comment>
<comment type="similarity">
    <text evidence="3">Belongs to the HAD-like hydrolase superfamily. CbbY/CbbZ/Gph/YieH family.</text>
</comment>
<dbReference type="PRINTS" id="PR00413">
    <property type="entry name" value="HADHALOGNASE"/>
</dbReference>
<dbReference type="InterPro" id="IPR050155">
    <property type="entry name" value="HAD-like_hydrolase_sf"/>
</dbReference>
<dbReference type="AlphaFoldDB" id="A0A1J1DQS1"/>
<dbReference type="RefSeq" id="WP_231941775.1">
    <property type="nucleotide sequence ID" value="NZ_AP017368.1"/>
</dbReference>
<evidence type="ECO:0000313" key="6">
    <source>
        <dbReference type="Proteomes" id="UP000242645"/>
    </source>
</evidence>
<dbReference type="InterPro" id="IPR036412">
    <property type="entry name" value="HAD-like_sf"/>
</dbReference>
<organism evidence="5 6">
    <name type="scientific">Candidatus Desulfovibrio trichonymphae</name>
    <dbReference type="NCBI Taxonomy" id="1725232"/>
    <lineage>
        <taxon>Bacteria</taxon>
        <taxon>Pseudomonadati</taxon>
        <taxon>Thermodesulfobacteriota</taxon>
        <taxon>Desulfovibrionia</taxon>
        <taxon>Desulfovibrionales</taxon>
        <taxon>Desulfovibrionaceae</taxon>
        <taxon>Desulfovibrio</taxon>
    </lineage>
</organism>
<dbReference type="Proteomes" id="UP000242645">
    <property type="component" value="Chromosome"/>
</dbReference>
<dbReference type="InterPro" id="IPR041492">
    <property type="entry name" value="HAD_2"/>
</dbReference>
<dbReference type="EC" id="3.1.3.18" evidence="4"/>
<dbReference type="SFLD" id="SFLDG01129">
    <property type="entry name" value="C1.5:_HAD__Beta-PGM__Phosphata"/>
    <property type="match status" value="1"/>
</dbReference>
<evidence type="ECO:0000313" key="5">
    <source>
        <dbReference type="EMBL" id="BAV92162.1"/>
    </source>
</evidence>